<comment type="similarity">
    <text evidence="1 2">Belongs to the UPF0102 family.</text>
</comment>
<evidence type="ECO:0000256" key="2">
    <source>
        <dbReference type="HAMAP-Rule" id="MF_00048"/>
    </source>
</evidence>
<gene>
    <name evidence="3" type="ORF">A2478_00695</name>
</gene>
<dbReference type="SUPFAM" id="SSF52980">
    <property type="entry name" value="Restriction endonuclease-like"/>
    <property type="match status" value="1"/>
</dbReference>
<evidence type="ECO:0000313" key="4">
    <source>
        <dbReference type="Proteomes" id="UP000179001"/>
    </source>
</evidence>
<dbReference type="CDD" id="cd20736">
    <property type="entry name" value="PoNe_Nuclease"/>
    <property type="match status" value="1"/>
</dbReference>
<dbReference type="InterPro" id="IPR011335">
    <property type="entry name" value="Restrct_endonuc-II-like"/>
</dbReference>
<dbReference type="STRING" id="1798002.A2478_00695"/>
<proteinExistence type="inferred from homology"/>
<dbReference type="InterPro" id="IPR011856">
    <property type="entry name" value="tRNA_endonuc-like_dom_sf"/>
</dbReference>
<dbReference type="Pfam" id="PF02021">
    <property type="entry name" value="UPF0102"/>
    <property type="match status" value="1"/>
</dbReference>
<evidence type="ECO:0000313" key="3">
    <source>
        <dbReference type="EMBL" id="OGF30951.1"/>
    </source>
</evidence>
<dbReference type="EMBL" id="MFGJ01000008">
    <property type="protein sequence ID" value="OGF30951.1"/>
    <property type="molecule type" value="Genomic_DNA"/>
</dbReference>
<dbReference type="AlphaFoldDB" id="A0A1F5SXJ7"/>
<dbReference type="HAMAP" id="MF_00048">
    <property type="entry name" value="UPF0102"/>
    <property type="match status" value="1"/>
</dbReference>
<reference evidence="3 4" key="1">
    <citation type="journal article" date="2016" name="Nat. Commun.">
        <title>Thousands of microbial genomes shed light on interconnected biogeochemical processes in an aquifer system.</title>
        <authorList>
            <person name="Anantharaman K."/>
            <person name="Brown C.T."/>
            <person name="Hug L.A."/>
            <person name="Sharon I."/>
            <person name="Castelle C.J."/>
            <person name="Probst A.J."/>
            <person name="Thomas B.C."/>
            <person name="Singh A."/>
            <person name="Wilkins M.J."/>
            <person name="Karaoz U."/>
            <person name="Brodie E.L."/>
            <person name="Williams K.H."/>
            <person name="Hubbard S.S."/>
            <person name="Banfield J.F."/>
        </authorList>
    </citation>
    <scope>NUCLEOTIDE SEQUENCE [LARGE SCALE GENOMIC DNA]</scope>
</reference>
<dbReference type="InterPro" id="IPR003509">
    <property type="entry name" value="UPF0102_YraN-like"/>
</dbReference>
<evidence type="ECO:0000256" key="1">
    <source>
        <dbReference type="ARBA" id="ARBA00006738"/>
    </source>
</evidence>
<organism evidence="3 4">
    <name type="scientific">Candidatus Falkowbacteria bacterium RIFOXYC2_FULL_36_12</name>
    <dbReference type="NCBI Taxonomy" id="1798002"/>
    <lineage>
        <taxon>Bacteria</taxon>
        <taxon>Candidatus Falkowiibacteriota</taxon>
    </lineage>
</organism>
<dbReference type="Gene3D" id="3.40.1350.10">
    <property type="match status" value="1"/>
</dbReference>
<protein>
    <recommendedName>
        <fullName evidence="2">UPF0102 protein A2478_00695</fullName>
    </recommendedName>
</protein>
<comment type="caution">
    <text evidence="3">The sequence shown here is derived from an EMBL/GenBank/DDBJ whole genome shotgun (WGS) entry which is preliminary data.</text>
</comment>
<dbReference type="PANTHER" id="PTHR34039:SF1">
    <property type="entry name" value="UPF0102 PROTEIN YRAN"/>
    <property type="match status" value="1"/>
</dbReference>
<sequence length="119" mass="14051">MKGYNKKLGQWGEQLAARFLIKKGFELVETNYYCREGEIDLIFKFQDQIVFVEVKTRRSIKFGFGEDAVSFSKRLKLKQAIEKYMMDKEINLCPRFDLVVVEIDKLTPKFIHFEAVSLE</sequence>
<dbReference type="Proteomes" id="UP000179001">
    <property type="component" value="Unassembled WGS sequence"/>
</dbReference>
<dbReference type="GO" id="GO:0003676">
    <property type="term" value="F:nucleic acid binding"/>
    <property type="evidence" value="ECO:0007669"/>
    <property type="project" value="InterPro"/>
</dbReference>
<accession>A0A1F5SXJ7</accession>
<dbReference type="NCBIfam" id="NF009150">
    <property type="entry name" value="PRK12497.1-3"/>
    <property type="match status" value="1"/>
</dbReference>
<name>A0A1F5SXJ7_9BACT</name>
<dbReference type="PANTHER" id="PTHR34039">
    <property type="entry name" value="UPF0102 PROTEIN YRAN"/>
    <property type="match status" value="1"/>
</dbReference>